<accession>A0A0A9AW65</accession>
<proteinExistence type="predicted"/>
<protein>
    <submittedName>
        <fullName evidence="1">Uncharacterized protein</fullName>
    </submittedName>
</protein>
<name>A0A0A9AW65_ARUDO</name>
<reference evidence="1" key="1">
    <citation type="submission" date="2014-09" db="EMBL/GenBank/DDBJ databases">
        <authorList>
            <person name="Magalhaes I.L.F."/>
            <person name="Oliveira U."/>
            <person name="Santos F.R."/>
            <person name="Vidigal T.H.D.A."/>
            <person name="Brescovit A.D."/>
            <person name="Santos A.J."/>
        </authorList>
    </citation>
    <scope>NUCLEOTIDE SEQUENCE</scope>
    <source>
        <tissue evidence="1">Shoot tissue taken approximately 20 cm above the soil surface</tissue>
    </source>
</reference>
<organism evidence="1">
    <name type="scientific">Arundo donax</name>
    <name type="common">Giant reed</name>
    <name type="synonym">Donax arundinaceus</name>
    <dbReference type="NCBI Taxonomy" id="35708"/>
    <lineage>
        <taxon>Eukaryota</taxon>
        <taxon>Viridiplantae</taxon>
        <taxon>Streptophyta</taxon>
        <taxon>Embryophyta</taxon>
        <taxon>Tracheophyta</taxon>
        <taxon>Spermatophyta</taxon>
        <taxon>Magnoliopsida</taxon>
        <taxon>Liliopsida</taxon>
        <taxon>Poales</taxon>
        <taxon>Poaceae</taxon>
        <taxon>PACMAD clade</taxon>
        <taxon>Arundinoideae</taxon>
        <taxon>Arundineae</taxon>
        <taxon>Arundo</taxon>
    </lineage>
</organism>
<sequence>MIPITTWVNNQVKGHKTNHNSACYITWILAQTSETSFLLYTPKVILGSFLSTGGVAQPWELIRQNSSVSNSPS</sequence>
<dbReference type="AlphaFoldDB" id="A0A0A9AW65"/>
<reference evidence="1" key="2">
    <citation type="journal article" date="2015" name="Data Brief">
        <title>Shoot transcriptome of the giant reed, Arundo donax.</title>
        <authorList>
            <person name="Barrero R.A."/>
            <person name="Guerrero F.D."/>
            <person name="Moolhuijzen P."/>
            <person name="Goolsby J.A."/>
            <person name="Tidwell J."/>
            <person name="Bellgard S.E."/>
            <person name="Bellgard M.I."/>
        </authorList>
    </citation>
    <scope>NUCLEOTIDE SEQUENCE</scope>
    <source>
        <tissue evidence="1">Shoot tissue taken approximately 20 cm above the soil surface</tissue>
    </source>
</reference>
<dbReference type="EMBL" id="GBRH01244780">
    <property type="protein sequence ID" value="JAD53115.1"/>
    <property type="molecule type" value="Transcribed_RNA"/>
</dbReference>
<evidence type="ECO:0000313" key="1">
    <source>
        <dbReference type="EMBL" id="JAD53115.1"/>
    </source>
</evidence>